<organism evidence="2 3">
    <name type="scientific">Gossypium barbadense</name>
    <name type="common">Sea Island cotton</name>
    <name type="synonym">Hibiscus barbadensis</name>
    <dbReference type="NCBI Taxonomy" id="3634"/>
    <lineage>
        <taxon>Eukaryota</taxon>
        <taxon>Viridiplantae</taxon>
        <taxon>Streptophyta</taxon>
        <taxon>Embryophyta</taxon>
        <taxon>Tracheophyta</taxon>
        <taxon>Spermatophyta</taxon>
        <taxon>Magnoliopsida</taxon>
        <taxon>eudicotyledons</taxon>
        <taxon>Gunneridae</taxon>
        <taxon>Pentapetalae</taxon>
        <taxon>rosids</taxon>
        <taxon>malvids</taxon>
        <taxon>Malvales</taxon>
        <taxon>Malvaceae</taxon>
        <taxon>Malvoideae</taxon>
        <taxon>Gossypium</taxon>
    </lineage>
</organism>
<protein>
    <recommendedName>
        <fullName evidence="4">Retrotransposon Copia-like N-terminal domain-containing protein</fullName>
    </recommendedName>
</protein>
<feature type="region of interest" description="Disordered" evidence="1">
    <location>
        <begin position="1"/>
        <end position="26"/>
    </location>
</feature>
<proteinExistence type="predicted"/>
<dbReference type="Proteomes" id="UP000239757">
    <property type="component" value="Unassembled WGS sequence"/>
</dbReference>
<name>A0A2P5W8T7_GOSBA</name>
<feature type="compositionally biased region" description="Acidic residues" evidence="1">
    <location>
        <begin position="1"/>
        <end position="12"/>
    </location>
</feature>
<evidence type="ECO:0000313" key="3">
    <source>
        <dbReference type="Proteomes" id="UP000239757"/>
    </source>
</evidence>
<evidence type="ECO:0008006" key="4">
    <source>
        <dbReference type="Google" id="ProtNLM"/>
    </source>
</evidence>
<gene>
    <name evidence="2" type="ORF">GOBAR_AA33164</name>
</gene>
<evidence type="ECO:0000313" key="2">
    <source>
        <dbReference type="EMBL" id="PPR87526.1"/>
    </source>
</evidence>
<dbReference type="AlphaFoldDB" id="A0A2P5W8T7"/>
<feature type="compositionally biased region" description="Polar residues" evidence="1">
    <location>
        <begin position="16"/>
        <end position="26"/>
    </location>
</feature>
<evidence type="ECO:0000256" key="1">
    <source>
        <dbReference type="SAM" id="MobiDB-lite"/>
    </source>
</evidence>
<dbReference type="EMBL" id="KZ668547">
    <property type="protein sequence ID" value="PPR87526.1"/>
    <property type="molecule type" value="Genomic_DNA"/>
</dbReference>
<accession>A0A2P5W8T7</accession>
<sequence length="115" mass="12646">MESSESEAEEQSPTEVNGQPSSKATPTTTIFASKKISTLVDESSFLAWKQHVLLVTKTHGQQKIKHLSDSLAGCSQRVPDEEQKSVILNGVHGIARVTPVQGRKYREQLVEMNKG</sequence>
<reference evidence="2 3" key="1">
    <citation type="submission" date="2015-01" db="EMBL/GenBank/DDBJ databases">
        <title>Genome of allotetraploid Gossypium barbadense reveals genomic plasticity and fiber elongation in cotton evolution.</title>
        <authorList>
            <person name="Chen X."/>
            <person name="Liu X."/>
            <person name="Zhao B."/>
            <person name="Zheng H."/>
            <person name="Hu Y."/>
            <person name="Lu G."/>
            <person name="Yang C."/>
            <person name="Chen J."/>
            <person name="Shan C."/>
            <person name="Zhang L."/>
            <person name="Zhou Y."/>
            <person name="Wang L."/>
            <person name="Guo W."/>
            <person name="Bai Y."/>
            <person name="Ruan J."/>
            <person name="Shangguan X."/>
            <person name="Mao Y."/>
            <person name="Jiang J."/>
            <person name="Zhu Y."/>
            <person name="Lei J."/>
            <person name="Kang H."/>
            <person name="Chen S."/>
            <person name="He X."/>
            <person name="Wang R."/>
            <person name="Wang Y."/>
            <person name="Chen J."/>
            <person name="Wang L."/>
            <person name="Yu S."/>
            <person name="Wang B."/>
            <person name="Wei J."/>
            <person name="Song S."/>
            <person name="Lu X."/>
            <person name="Gao Z."/>
            <person name="Gu W."/>
            <person name="Deng X."/>
            <person name="Ma D."/>
            <person name="Wang S."/>
            <person name="Liang W."/>
            <person name="Fang L."/>
            <person name="Cai C."/>
            <person name="Zhu X."/>
            <person name="Zhou B."/>
            <person name="Zhang Y."/>
            <person name="Chen Z."/>
            <person name="Xu S."/>
            <person name="Zhu R."/>
            <person name="Wang S."/>
            <person name="Zhang T."/>
            <person name="Zhao G."/>
        </authorList>
    </citation>
    <scope>NUCLEOTIDE SEQUENCE [LARGE SCALE GENOMIC DNA]</scope>
    <source>
        <strain evidence="3">cv. Xinhai21</strain>
        <tissue evidence="2">Leaf</tissue>
    </source>
</reference>